<name>A0ABQ7J7B4_9APIC</name>
<proteinExistence type="predicted"/>
<sequence>MEGVPSLMSAFKDLLIRRSQSLLSSCKISNQSVPPRGIFGIVNLNGLHIGDHLLFEESLFRLLPKFCLQDYNVSKQAFVALMLLNHPSSDIIGSSKLPHRLANTIGRSGTPSLCTSKNSGNFRNIPSLKTAINPTTVVLGLSGKPQTVIEDTVGSSEPIFLIRRYTGGGTVLVDKRAVICSLILPHCLTGVKPYPKDVMEWTYNEFYSHQLYNPLFKSTFCLHESDYALHEFSPSNGETNCLNKQYRKVGGNAQAFSRHYVVHHTSFLWDTNTEDMERILPTPSKQPKYRVGRRHSEFLTSIREALVDDTIQTPLEFMHALNKHAHLVISALNKRNEYAEQLDSSPILWDTYNFDVQEDSVSGFSWSMSQGSDSKICISLDDCRELVSELLHGSVKHLRSTFFMNRCGERLPDICFTPFSRLLS</sequence>
<reference evidence="2 3" key="1">
    <citation type="journal article" date="2020" name="bioRxiv">
        <title>Metabolic contributions of an alphaproteobacterial endosymbiont in the apicomplexan Cardiosporidium cionae.</title>
        <authorList>
            <person name="Hunter E.S."/>
            <person name="Paight C.J."/>
            <person name="Lane C.E."/>
        </authorList>
    </citation>
    <scope>NUCLEOTIDE SEQUENCE [LARGE SCALE GENOMIC DNA]</scope>
    <source>
        <strain evidence="2">ESH_2018</strain>
    </source>
</reference>
<evidence type="ECO:0000259" key="1">
    <source>
        <dbReference type="PROSITE" id="PS51733"/>
    </source>
</evidence>
<accession>A0ABQ7J7B4</accession>
<keyword evidence="3" id="KW-1185">Reference proteome</keyword>
<dbReference type="SUPFAM" id="SSF55681">
    <property type="entry name" value="Class II aaRS and biotin synthetases"/>
    <property type="match status" value="1"/>
</dbReference>
<dbReference type="PROSITE" id="PS51733">
    <property type="entry name" value="BPL_LPL_CATALYTIC"/>
    <property type="match status" value="1"/>
</dbReference>
<organism evidence="2 3">
    <name type="scientific">Cardiosporidium cionae</name>
    <dbReference type="NCBI Taxonomy" id="476202"/>
    <lineage>
        <taxon>Eukaryota</taxon>
        <taxon>Sar</taxon>
        <taxon>Alveolata</taxon>
        <taxon>Apicomplexa</taxon>
        <taxon>Aconoidasida</taxon>
        <taxon>Nephromycida</taxon>
        <taxon>Cardiosporidium</taxon>
    </lineage>
</organism>
<dbReference type="PANTHER" id="PTHR43506:SF1">
    <property type="entry name" value="BPL_LPL CATALYTIC DOMAIN-CONTAINING PROTEIN"/>
    <property type="match status" value="1"/>
</dbReference>
<evidence type="ECO:0000313" key="3">
    <source>
        <dbReference type="Proteomes" id="UP000823046"/>
    </source>
</evidence>
<dbReference type="InterPro" id="IPR004143">
    <property type="entry name" value="BPL_LPL_catalytic"/>
</dbReference>
<protein>
    <recommendedName>
        <fullName evidence="1">BPL/LPL catalytic domain-containing protein</fullName>
    </recommendedName>
</protein>
<feature type="domain" description="BPL/LPL catalytic" evidence="1">
    <location>
        <begin position="122"/>
        <end position="310"/>
    </location>
</feature>
<comment type="caution">
    <text evidence="2">The sequence shown here is derived from an EMBL/GenBank/DDBJ whole genome shotgun (WGS) entry which is preliminary data.</text>
</comment>
<dbReference type="InterPro" id="IPR053264">
    <property type="entry name" value="Lipoate-ligase_2_inactive"/>
</dbReference>
<dbReference type="Pfam" id="PF21948">
    <property type="entry name" value="LplA-B_cat"/>
    <property type="match status" value="1"/>
</dbReference>
<dbReference type="Proteomes" id="UP000823046">
    <property type="component" value="Unassembled WGS sequence"/>
</dbReference>
<dbReference type="InterPro" id="IPR045864">
    <property type="entry name" value="aa-tRNA-synth_II/BPL/LPL"/>
</dbReference>
<dbReference type="PANTHER" id="PTHR43506">
    <property type="entry name" value="BIOTIN/LIPOATE A/B PROTEIN LIGASE FAMILY"/>
    <property type="match status" value="1"/>
</dbReference>
<dbReference type="Gene3D" id="3.30.930.10">
    <property type="entry name" value="Bira Bifunctional Protein, Domain 2"/>
    <property type="match status" value="1"/>
</dbReference>
<dbReference type="EMBL" id="JADAQX010000569">
    <property type="protein sequence ID" value="KAF8819877.1"/>
    <property type="molecule type" value="Genomic_DNA"/>
</dbReference>
<evidence type="ECO:0000313" key="2">
    <source>
        <dbReference type="EMBL" id="KAF8819877.1"/>
    </source>
</evidence>
<gene>
    <name evidence="2" type="ORF">IE077_004591</name>
</gene>